<dbReference type="AlphaFoldDB" id="A0AAV4TAV2"/>
<keyword evidence="2" id="KW-1185">Reference proteome</keyword>
<sequence>MADSGRGLAVNAAGADEKSNQFVPVKSVRRMLHSTEATRSNVEESCFTVSHSSRIRYSCSLMIKDNNSTRERERAQGVLWCVEA</sequence>
<gene>
    <name evidence="1" type="ORF">CEXT_637151</name>
</gene>
<dbReference type="Proteomes" id="UP001054945">
    <property type="component" value="Unassembled WGS sequence"/>
</dbReference>
<protein>
    <submittedName>
        <fullName evidence="1">Uncharacterized protein</fullName>
    </submittedName>
</protein>
<dbReference type="EMBL" id="BPLR01010947">
    <property type="protein sequence ID" value="GIY43225.1"/>
    <property type="molecule type" value="Genomic_DNA"/>
</dbReference>
<evidence type="ECO:0000313" key="1">
    <source>
        <dbReference type="EMBL" id="GIY43225.1"/>
    </source>
</evidence>
<accession>A0AAV4TAV2</accession>
<organism evidence="1 2">
    <name type="scientific">Caerostris extrusa</name>
    <name type="common">Bark spider</name>
    <name type="synonym">Caerostris bankana</name>
    <dbReference type="NCBI Taxonomy" id="172846"/>
    <lineage>
        <taxon>Eukaryota</taxon>
        <taxon>Metazoa</taxon>
        <taxon>Ecdysozoa</taxon>
        <taxon>Arthropoda</taxon>
        <taxon>Chelicerata</taxon>
        <taxon>Arachnida</taxon>
        <taxon>Araneae</taxon>
        <taxon>Araneomorphae</taxon>
        <taxon>Entelegynae</taxon>
        <taxon>Araneoidea</taxon>
        <taxon>Araneidae</taxon>
        <taxon>Caerostris</taxon>
    </lineage>
</organism>
<comment type="caution">
    <text evidence="1">The sequence shown here is derived from an EMBL/GenBank/DDBJ whole genome shotgun (WGS) entry which is preliminary data.</text>
</comment>
<proteinExistence type="predicted"/>
<name>A0AAV4TAV2_CAEEX</name>
<evidence type="ECO:0000313" key="2">
    <source>
        <dbReference type="Proteomes" id="UP001054945"/>
    </source>
</evidence>
<reference evidence="1 2" key="1">
    <citation type="submission" date="2021-06" db="EMBL/GenBank/DDBJ databases">
        <title>Caerostris extrusa draft genome.</title>
        <authorList>
            <person name="Kono N."/>
            <person name="Arakawa K."/>
        </authorList>
    </citation>
    <scope>NUCLEOTIDE SEQUENCE [LARGE SCALE GENOMIC DNA]</scope>
</reference>